<keyword evidence="2" id="KW-0201">Cytochrome c-type biogenesis</keyword>
<dbReference type="CDD" id="cd02966">
    <property type="entry name" value="TlpA_like_family"/>
    <property type="match status" value="1"/>
</dbReference>
<dbReference type="AlphaFoldDB" id="A0A5E4VA49"/>
<evidence type="ECO:0000256" key="3">
    <source>
        <dbReference type="ARBA" id="ARBA00023284"/>
    </source>
</evidence>
<reference evidence="5 6" key="1">
    <citation type="submission" date="2019-08" db="EMBL/GenBank/DDBJ databases">
        <authorList>
            <person name="Peeters C."/>
        </authorList>
    </citation>
    <scope>NUCLEOTIDE SEQUENCE [LARGE SCALE GENOMIC DNA]</scope>
    <source>
        <strain evidence="5 6">LMG 30175</strain>
    </source>
</reference>
<dbReference type="Gene3D" id="3.40.30.10">
    <property type="entry name" value="Glutaredoxin"/>
    <property type="match status" value="1"/>
</dbReference>
<dbReference type="EMBL" id="CABPRZ010000009">
    <property type="protein sequence ID" value="VVE09016.1"/>
    <property type="molecule type" value="Genomic_DNA"/>
</dbReference>
<name>A0A5E4VA49_9BURK</name>
<organism evidence="5 6">
    <name type="scientific">Pandoraea terrae</name>
    <dbReference type="NCBI Taxonomy" id="1537710"/>
    <lineage>
        <taxon>Bacteria</taxon>
        <taxon>Pseudomonadati</taxon>
        <taxon>Pseudomonadota</taxon>
        <taxon>Betaproteobacteria</taxon>
        <taxon>Burkholderiales</taxon>
        <taxon>Burkholderiaceae</taxon>
        <taxon>Pandoraea</taxon>
    </lineage>
</organism>
<dbReference type="PROSITE" id="PS00194">
    <property type="entry name" value="THIOREDOXIN_1"/>
    <property type="match status" value="1"/>
</dbReference>
<evidence type="ECO:0000256" key="2">
    <source>
        <dbReference type="ARBA" id="ARBA00022748"/>
    </source>
</evidence>
<dbReference type="InterPro" id="IPR050553">
    <property type="entry name" value="Thioredoxin_ResA/DsbE_sf"/>
</dbReference>
<dbReference type="GO" id="GO:0030313">
    <property type="term" value="C:cell envelope"/>
    <property type="evidence" value="ECO:0007669"/>
    <property type="project" value="UniProtKB-SubCell"/>
</dbReference>
<dbReference type="RefSeq" id="WP_191629014.1">
    <property type="nucleotide sequence ID" value="NZ_CABPRZ010000009.1"/>
</dbReference>
<evidence type="ECO:0000313" key="5">
    <source>
        <dbReference type="EMBL" id="VVE09016.1"/>
    </source>
</evidence>
<evidence type="ECO:0000259" key="4">
    <source>
        <dbReference type="PROSITE" id="PS51352"/>
    </source>
</evidence>
<keyword evidence="3" id="KW-0676">Redox-active center</keyword>
<dbReference type="GO" id="GO:0017004">
    <property type="term" value="P:cytochrome complex assembly"/>
    <property type="evidence" value="ECO:0007669"/>
    <property type="project" value="UniProtKB-KW"/>
</dbReference>
<dbReference type="Pfam" id="PF08534">
    <property type="entry name" value="Redoxin"/>
    <property type="match status" value="1"/>
</dbReference>
<keyword evidence="6" id="KW-1185">Reference proteome</keyword>
<feature type="domain" description="Thioredoxin" evidence="4">
    <location>
        <begin position="1"/>
        <end position="134"/>
    </location>
</feature>
<protein>
    <submittedName>
        <fullName evidence="5">Alkyl hydroperoxide reductase</fullName>
    </submittedName>
</protein>
<dbReference type="SUPFAM" id="SSF52833">
    <property type="entry name" value="Thioredoxin-like"/>
    <property type="match status" value="1"/>
</dbReference>
<dbReference type="PANTHER" id="PTHR42852:SF18">
    <property type="entry name" value="CHROMOSOME UNDETERMINED SCAFFOLD_47, WHOLE GENOME SHOTGUN SEQUENCE"/>
    <property type="match status" value="1"/>
</dbReference>
<evidence type="ECO:0000313" key="6">
    <source>
        <dbReference type="Proteomes" id="UP000414233"/>
    </source>
</evidence>
<dbReference type="InterPro" id="IPR013740">
    <property type="entry name" value="Redoxin"/>
</dbReference>
<sequence length="134" mass="14832">MQSRFPDLKGKEQNLALWKGRVLVVNFWATWCPPCRAEIPALIDDQEKYGAQGLQFVGIAVDRAEDIREFAKEYGINFPVLHGEAEGMELAASLGNSAYALPYTVVIDRTGKITGTAIGFMGDDRFNALVRPLL</sequence>
<dbReference type="Proteomes" id="UP000414233">
    <property type="component" value="Unassembled WGS sequence"/>
</dbReference>
<evidence type="ECO:0000256" key="1">
    <source>
        <dbReference type="ARBA" id="ARBA00004196"/>
    </source>
</evidence>
<proteinExistence type="predicted"/>
<dbReference type="InterPro" id="IPR036249">
    <property type="entry name" value="Thioredoxin-like_sf"/>
</dbReference>
<gene>
    <name evidence="5" type="ORF">PTE30175_02461</name>
</gene>
<dbReference type="PROSITE" id="PS51352">
    <property type="entry name" value="THIOREDOXIN_2"/>
    <property type="match status" value="1"/>
</dbReference>
<dbReference type="InterPro" id="IPR017937">
    <property type="entry name" value="Thioredoxin_CS"/>
</dbReference>
<dbReference type="InterPro" id="IPR013766">
    <property type="entry name" value="Thioredoxin_domain"/>
</dbReference>
<accession>A0A5E4VA49</accession>
<dbReference type="PANTHER" id="PTHR42852">
    <property type="entry name" value="THIOL:DISULFIDE INTERCHANGE PROTEIN DSBE"/>
    <property type="match status" value="1"/>
</dbReference>
<comment type="subcellular location">
    <subcellularLocation>
        <location evidence="1">Cell envelope</location>
    </subcellularLocation>
</comment>
<dbReference type="GO" id="GO:0015036">
    <property type="term" value="F:disulfide oxidoreductase activity"/>
    <property type="evidence" value="ECO:0007669"/>
    <property type="project" value="UniProtKB-ARBA"/>
</dbReference>